<keyword evidence="6" id="KW-1185">Reference proteome</keyword>
<keyword evidence="3" id="KW-0560">Oxidoreductase</keyword>
<comment type="caution">
    <text evidence="5">The sequence shown here is derived from an EMBL/GenBank/DDBJ whole genome shotgun (WGS) entry which is preliminary data.</text>
</comment>
<reference evidence="5" key="1">
    <citation type="submission" date="2022-10" db="EMBL/GenBank/DDBJ databases">
        <title>The WGS of Solirubrobacter ginsenosidimutans DSM 21036.</title>
        <authorList>
            <person name="Jiang Z."/>
        </authorList>
    </citation>
    <scope>NUCLEOTIDE SEQUENCE</scope>
    <source>
        <strain evidence="5">DSM 21036</strain>
    </source>
</reference>
<accession>A0A9X3S3B4</accession>
<evidence type="ECO:0000256" key="2">
    <source>
        <dbReference type="ARBA" id="ARBA00022827"/>
    </source>
</evidence>
<dbReference type="InterPro" id="IPR002346">
    <property type="entry name" value="Mopterin_DH_FAD-bd"/>
</dbReference>
<sequence>MKPAPFEYVAARSVEEALAALSVDGARVLAGGQSLVPLLNLRAVRATRLVDINGAGLGVIRRHDGVLELGAAVRQAALERSRLIAEHWPLLAQAVAHVGHPATRSRGTIGGSVVHADPRAQLPAALAALEARFVERGPLLVSIEVPPLPAGARTAYAEYARTRGMFADAGAAVVLAPGHARVALLGTGRAPRAEVALLKGASAAEAAELAAEEVEGDHRRALVADVTRRALTAAGRR</sequence>
<feature type="domain" description="FAD-binding PCMH-type" evidence="4">
    <location>
        <begin position="1"/>
        <end position="200"/>
    </location>
</feature>
<dbReference type="RefSeq" id="WP_270044815.1">
    <property type="nucleotide sequence ID" value="NZ_JAPDOD010000048.1"/>
</dbReference>
<dbReference type="Gene3D" id="3.30.43.10">
    <property type="entry name" value="Uridine Diphospho-n-acetylenolpyruvylglucosamine Reductase, domain 2"/>
    <property type="match status" value="1"/>
</dbReference>
<keyword evidence="1" id="KW-0285">Flavoprotein</keyword>
<dbReference type="Gene3D" id="3.30.465.10">
    <property type="match status" value="1"/>
</dbReference>
<name>A0A9X3S3B4_9ACTN</name>
<dbReference type="InterPro" id="IPR016166">
    <property type="entry name" value="FAD-bd_PCMH"/>
</dbReference>
<dbReference type="GO" id="GO:0016491">
    <property type="term" value="F:oxidoreductase activity"/>
    <property type="evidence" value="ECO:0007669"/>
    <property type="project" value="UniProtKB-KW"/>
</dbReference>
<gene>
    <name evidence="5" type="ORF">OM076_35125</name>
</gene>
<dbReference type="EMBL" id="JAPDOD010000048">
    <property type="protein sequence ID" value="MDA0165555.1"/>
    <property type="molecule type" value="Genomic_DNA"/>
</dbReference>
<dbReference type="SUPFAM" id="SSF56176">
    <property type="entry name" value="FAD-binding/transporter-associated domain-like"/>
    <property type="match status" value="1"/>
</dbReference>
<dbReference type="InterPro" id="IPR016167">
    <property type="entry name" value="FAD-bd_PCMH_sub1"/>
</dbReference>
<evidence type="ECO:0000256" key="3">
    <source>
        <dbReference type="ARBA" id="ARBA00023002"/>
    </source>
</evidence>
<keyword evidence="2" id="KW-0274">FAD</keyword>
<protein>
    <submittedName>
        <fullName evidence="5">FAD binding domain-containing protein</fullName>
    </submittedName>
</protein>
<proteinExistence type="predicted"/>
<dbReference type="AlphaFoldDB" id="A0A9X3S3B4"/>
<dbReference type="InterPro" id="IPR016169">
    <property type="entry name" value="FAD-bd_PCMH_sub2"/>
</dbReference>
<dbReference type="PANTHER" id="PTHR42659">
    <property type="entry name" value="XANTHINE DEHYDROGENASE SUBUNIT C-RELATED"/>
    <property type="match status" value="1"/>
</dbReference>
<organism evidence="5 6">
    <name type="scientific">Solirubrobacter ginsenosidimutans</name>
    <dbReference type="NCBI Taxonomy" id="490573"/>
    <lineage>
        <taxon>Bacteria</taxon>
        <taxon>Bacillati</taxon>
        <taxon>Actinomycetota</taxon>
        <taxon>Thermoleophilia</taxon>
        <taxon>Solirubrobacterales</taxon>
        <taxon>Solirubrobacteraceae</taxon>
        <taxon>Solirubrobacter</taxon>
    </lineage>
</organism>
<evidence type="ECO:0000259" key="4">
    <source>
        <dbReference type="PROSITE" id="PS51387"/>
    </source>
</evidence>
<dbReference type="GO" id="GO:0071949">
    <property type="term" value="F:FAD binding"/>
    <property type="evidence" value="ECO:0007669"/>
    <property type="project" value="InterPro"/>
</dbReference>
<evidence type="ECO:0000256" key="1">
    <source>
        <dbReference type="ARBA" id="ARBA00022630"/>
    </source>
</evidence>
<dbReference type="Pfam" id="PF00941">
    <property type="entry name" value="FAD_binding_5"/>
    <property type="match status" value="1"/>
</dbReference>
<dbReference type="InterPro" id="IPR051312">
    <property type="entry name" value="Diverse_Substr_Oxidored"/>
</dbReference>
<dbReference type="Proteomes" id="UP001149140">
    <property type="component" value="Unassembled WGS sequence"/>
</dbReference>
<evidence type="ECO:0000313" key="5">
    <source>
        <dbReference type="EMBL" id="MDA0165555.1"/>
    </source>
</evidence>
<dbReference type="PROSITE" id="PS51387">
    <property type="entry name" value="FAD_PCMH"/>
    <property type="match status" value="1"/>
</dbReference>
<evidence type="ECO:0000313" key="6">
    <source>
        <dbReference type="Proteomes" id="UP001149140"/>
    </source>
</evidence>
<dbReference type="InterPro" id="IPR036318">
    <property type="entry name" value="FAD-bd_PCMH-like_sf"/>
</dbReference>
<dbReference type="PANTHER" id="PTHR42659:SF2">
    <property type="entry name" value="XANTHINE DEHYDROGENASE SUBUNIT C-RELATED"/>
    <property type="match status" value="1"/>
</dbReference>